<dbReference type="EMBL" id="JAPMSZ010000010">
    <property type="protein sequence ID" value="KAJ5086987.1"/>
    <property type="molecule type" value="Genomic_DNA"/>
</dbReference>
<evidence type="ECO:0000256" key="1">
    <source>
        <dbReference type="SAM" id="MobiDB-lite"/>
    </source>
</evidence>
<dbReference type="GeneID" id="81397988"/>
<dbReference type="Proteomes" id="UP001141434">
    <property type="component" value="Unassembled WGS sequence"/>
</dbReference>
<dbReference type="RefSeq" id="XP_056509112.1">
    <property type="nucleotide sequence ID" value="XM_056658819.1"/>
</dbReference>
<keyword evidence="3" id="KW-1185">Reference proteome</keyword>
<feature type="compositionally biased region" description="Polar residues" evidence="1">
    <location>
        <begin position="22"/>
        <end position="34"/>
    </location>
</feature>
<reference evidence="2" key="2">
    <citation type="journal article" date="2023" name="IMA Fungus">
        <title>Comparative genomic study of the Penicillium genus elucidates a diverse pangenome and 15 lateral gene transfer events.</title>
        <authorList>
            <person name="Petersen C."/>
            <person name="Sorensen T."/>
            <person name="Nielsen M.R."/>
            <person name="Sondergaard T.E."/>
            <person name="Sorensen J.L."/>
            <person name="Fitzpatrick D.A."/>
            <person name="Frisvad J.C."/>
            <person name="Nielsen K.L."/>
        </authorList>
    </citation>
    <scope>NUCLEOTIDE SEQUENCE</scope>
    <source>
        <strain evidence="2">IBT 34128</strain>
    </source>
</reference>
<name>A0A9W9JZW9_9EURO</name>
<organism evidence="2 3">
    <name type="scientific">Penicillium alfredii</name>
    <dbReference type="NCBI Taxonomy" id="1506179"/>
    <lineage>
        <taxon>Eukaryota</taxon>
        <taxon>Fungi</taxon>
        <taxon>Dikarya</taxon>
        <taxon>Ascomycota</taxon>
        <taxon>Pezizomycotina</taxon>
        <taxon>Eurotiomycetes</taxon>
        <taxon>Eurotiomycetidae</taxon>
        <taxon>Eurotiales</taxon>
        <taxon>Aspergillaceae</taxon>
        <taxon>Penicillium</taxon>
    </lineage>
</organism>
<protein>
    <submittedName>
        <fullName evidence="2">Uncharacterized protein</fullName>
    </submittedName>
</protein>
<gene>
    <name evidence="2" type="ORF">NUU61_008294</name>
</gene>
<evidence type="ECO:0000313" key="3">
    <source>
        <dbReference type="Proteomes" id="UP001141434"/>
    </source>
</evidence>
<evidence type="ECO:0000313" key="2">
    <source>
        <dbReference type="EMBL" id="KAJ5086987.1"/>
    </source>
</evidence>
<comment type="caution">
    <text evidence="2">The sequence shown here is derived from an EMBL/GenBank/DDBJ whole genome shotgun (WGS) entry which is preliminary data.</text>
</comment>
<proteinExistence type="predicted"/>
<sequence length="76" mass="8149">MLTALSCGFSSPPLHPPVDTALAQTGAPSRSTSGRYHVPATPGYNFANLDYIDMSPATLFFLSNRAKLVQQSNPPR</sequence>
<feature type="region of interest" description="Disordered" evidence="1">
    <location>
        <begin position="1"/>
        <end position="34"/>
    </location>
</feature>
<dbReference type="OrthoDB" id="2384350at2759"/>
<accession>A0A9W9JZW9</accession>
<dbReference type="AlphaFoldDB" id="A0A9W9JZW9"/>
<reference evidence="2" key="1">
    <citation type="submission" date="2022-11" db="EMBL/GenBank/DDBJ databases">
        <authorList>
            <person name="Petersen C."/>
        </authorList>
    </citation>
    <scope>NUCLEOTIDE SEQUENCE</scope>
    <source>
        <strain evidence="2">IBT 34128</strain>
    </source>
</reference>